<dbReference type="PANTHER" id="PTHR22898:SF3">
    <property type="entry name" value="ALPHA-1,2-FUCOSYLTRANSFERASE-RELATED"/>
    <property type="match status" value="1"/>
</dbReference>
<evidence type="ECO:0000313" key="5">
    <source>
        <dbReference type="Proteomes" id="UP000483820"/>
    </source>
</evidence>
<evidence type="ECO:0008006" key="6">
    <source>
        <dbReference type="Google" id="ProtNLM"/>
    </source>
</evidence>
<dbReference type="Pfam" id="PF01531">
    <property type="entry name" value="Glyco_transf_11"/>
    <property type="match status" value="1"/>
</dbReference>
<evidence type="ECO:0000313" key="4">
    <source>
        <dbReference type="EMBL" id="KAF1752969.1"/>
    </source>
</evidence>
<evidence type="ECO:0000256" key="2">
    <source>
        <dbReference type="ARBA" id="ARBA00022679"/>
    </source>
</evidence>
<dbReference type="CDD" id="cd11301">
    <property type="entry name" value="Fut1_Fut2_like"/>
    <property type="match status" value="1"/>
</dbReference>
<evidence type="ECO:0000256" key="3">
    <source>
        <dbReference type="SAM" id="Phobius"/>
    </source>
</evidence>
<sequence>MRFPHSSYYSNPKKTNYFKKVLSFPGTWAVLIVFTYHYITWKKVDLLIIPYPPAKVQFNTSRKYLSSNLASIAQLGNHIFEFAGLYGIAKKLNRIPTFFIENGHHKKMLDRAMNTMPGLVDKFLIINGSVPDSIRNTSFHIACCTYDDPIRLETKPDEYLHLTGIFYQSWKYFPGMREEFLSFLSNSAENSNFGNLPRSDANTHVTCIHARRGDFLEVGFYGADPVFIRNAMKFIDDREKDTKPNKKIVIFGDDAKFMKKVFDGSVYSTDGAKEANHYVSKNTPTADFIYSKYHCDVVLISAPHSTFGWWMGYFSKGQKVYHMDIRFTNDWVYEKGEINIKDFYLPHWQALKFQNSDNLTVVESL</sequence>
<dbReference type="GO" id="GO:0016020">
    <property type="term" value="C:membrane"/>
    <property type="evidence" value="ECO:0007669"/>
    <property type="project" value="InterPro"/>
</dbReference>
<accession>A0A6A5GEV8</accession>
<dbReference type="GO" id="GO:0008107">
    <property type="term" value="F:galactoside 2-alpha-L-fucosyltransferase activity"/>
    <property type="evidence" value="ECO:0007669"/>
    <property type="project" value="InterPro"/>
</dbReference>
<dbReference type="AlphaFoldDB" id="A0A6A5GEV8"/>
<keyword evidence="3" id="KW-0472">Membrane</keyword>
<keyword evidence="3" id="KW-0812">Transmembrane</keyword>
<dbReference type="GeneID" id="9838963"/>
<keyword evidence="2" id="KW-0808">Transferase</keyword>
<gene>
    <name evidence="4" type="ORF">GCK72_019524</name>
</gene>
<name>A0A6A5GEV8_CAERE</name>
<organism evidence="4 5">
    <name type="scientific">Caenorhabditis remanei</name>
    <name type="common">Caenorhabditis vulgaris</name>
    <dbReference type="NCBI Taxonomy" id="31234"/>
    <lineage>
        <taxon>Eukaryota</taxon>
        <taxon>Metazoa</taxon>
        <taxon>Ecdysozoa</taxon>
        <taxon>Nematoda</taxon>
        <taxon>Chromadorea</taxon>
        <taxon>Rhabditida</taxon>
        <taxon>Rhabditina</taxon>
        <taxon>Rhabditomorpha</taxon>
        <taxon>Rhabditoidea</taxon>
        <taxon>Rhabditidae</taxon>
        <taxon>Peloderinae</taxon>
        <taxon>Caenorhabditis</taxon>
    </lineage>
</organism>
<keyword evidence="3" id="KW-1133">Transmembrane helix</keyword>
<dbReference type="PANTHER" id="PTHR22898">
    <property type="entry name" value="UNCHARACTERIZED GLYCOSOL TRANSFERASE-RELATED"/>
    <property type="match status" value="1"/>
</dbReference>
<protein>
    <recommendedName>
        <fullName evidence="6">L-Fucosyltransferase</fullName>
    </recommendedName>
</protein>
<feature type="transmembrane region" description="Helical" evidence="3">
    <location>
        <begin position="21"/>
        <end position="39"/>
    </location>
</feature>
<dbReference type="EMBL" id="WUAV01000005">
    <property type="protein sequence ID" value="KAF1752969.1"/>
    <property type="molecule type" value="Genomic_DNA"/>
</dbReference>
<evidence type="ECO:0000256" key="1">
    <source>
        <dbReference type="ARBA" id="ARBA00022676"/>
    </source>
</evidence>
<dbReference type="RefSeq" id="XP_003115771.2">
    <property type="nucleotide sequence ID" value="XM_003115723.2"/>
</dbReference>
<dbReference type="CTD" id="9838963"/>
<dbReference type="Proteomes" id="UP000483820">
    <property type="component" value="Chromosome V"/>
</dbReference>
<comment type="caution">
    <text evidence="4">The sequence shown here is derived from an EMBL/GenBank/DDBJ whole genome shotgun (WGS) entry which is preliminary data.</text>
</comment>
<dbReference type="InterPro" id="IPR002516">
    <property type="entry name" value="Glyco_trans_11"/>
</dbReference>
<dbReference type="KEGG" id="crq:GCK72_019524"/>
<dbReference type="GO" id="GO:0005975">
    <property type="term" value="P:carbohydrate metabolic process"/>
    <property type="evidence" value="ECO:0007669"/>
    <property type="project" value="InterPro"/>
</dbReference>
<dbReference type="InterPro" id="IPR052501">
    <property type="entry name" value="Alpha-1-2_FucT"/>
</dbReference>
<proteinExistence type="predicted"/>
<reference evidence="4 5" key="1">
    <citation type="submission" date="2019-12" db="EMBL/GenBank/DDBJ databases">
        <title>Chromosome-level assembly of the Caenorhabditis remanei genome.</title>
        <authorList>
            <person name="Teterina A.A."/>
            <person name="Willis J.H."/>
            <person name="Phillips P.C."/>
        </authorList>
    </citation>
    <scope>NUCLEOTIDE SEQUENCE [LARGE SCALE GENOMIC DNA]</scope>
    <source>
        <strain evidence="4 5">PX506</strain>
        <tissue evidence="4">Whole organism</tissue>
    </source>
</reference>
<keyword evidence="1" id="KW-0328">Glycosyltransferase</keyword>